<evidence type="ECO:0000313" key="2">
    <source>
        <dbReference type="Proteomes" id="UP000226092"/>
    </source>
</evidence>
<keyword evidence="2" id="KW-1185">Reference proteome</keyword>
<accession>A0A223LFZ1</accession>
<evidence type="ECO:0000313" key="1">
    <source>
        <dbReference type="EMBL" id="ASU00422.1"/>
    </source>
</evidence>
<protein>
    <submittedName>
        <fullName evidence="1">Uncharacterized protein</fullName>
    </submittedName>
</protein>
<reference evidence="1 2" key="1">
    <citation type="submission" date="2017-07" db="EMBL/GenBank/DDBJ databases">
        <title>In vitro design and evaluation of phage cocktails against multidrug-resistant Aeromonas salmonicida.</title>
        <authorList>
            <person name="Chen L."/>
            <person name="Yuan S."/>
            <person name="Ma Y."/>
        </authorList>
    </citation>
    <scope>NUCLEOTIDE SEQUENCE [LARGE SCALE GENOMIC DNA]</scope>
</reference>
<organism evidence="1 2">
    <name type="scientific">Aeromonas phage AS-zj</name>
    <dbReference type="NCBI Taxonomy" id="2024208"/>
    <lineage>
        <taxon>Viruses</taxon>
        <taxon>Duplodnaviria</taxon>
        <taxon>Heunggongvirae</taxon>
        <taxon>Uroviricota</taxon>
        <taxon>Caudoviricetes</taxon>
        <taxon>Pantevenvirales</taxon>
        <taxon>Straboviridae</taxon>
        <taxon>Emmerichvirinae</taxon>
        <taxon>Ceceduovirus</taxon>
        <taxon>Ceceduovirus aszj</taxon>
    </lineage>
</organism>
<sequence length="61" mass="7387">MRNMTKQEIRENLIRCVGVDNKKHRCLPWEDNCLCGIRVKIKNPNEKQESKYEFSCYECTY</sequence>
<name>A0A223LFZ1_9CAUD</name>
<dbReference type="GeneID" id="55604497"/>
<dbReference type="EMBL" id="MF448340">
    <property type="protein sequence ID" value="ASU00422.1"/>
    <property type="molecule type" value="Genomic_DNA"/>
</dbReference>
<proteinExistence type="predicted"/>
<dbReference type="Proteomes" id="UP000226092">
    <property type="component" value="Segment"/>
</dbReference>
<dbReference type="RefSeq" id="YP_009834430.1">
    <property type="nucleotide sequence ID" value="NC_048673.1"/>
</dbReference>
<dbReference type="KEGG" id="vg:55604497"/>